<dbReference type="Proteomes" id="UP000002669">
    <property type="component" value="Unassembled WGS sequence"/>
</dbReference>
<protein>
    <submittedName>
        <fullName evidence="1">Uncharacterized protein</fullName>
    </submittedName>
</protein>
<evidence type="ECO:0000313" key="1">
    <source>
        <dbReference type="EMBL" id="EFQ99224.1"/>
    </source>
</evidence>
<dbReference type="VEuPathDB" id="FungiDB:MGYG_02238"/>
<accession>E4UQJ5</accession>
<evidence type="ECO:0000313" key="2">
    <source>
        <dbReference type="Proteomes" id="UP000002669"/>
    </source>
</evidence>
<gene>
    <name evidence="1" type="ORF">MGYG_02238</name>
</gene>
<organism evidence="2">
    <name type="scientific">Arthroderma gypseum (strain ATCC MYA-4604 / CBS 118893)</name>
    <name type="common">Microsporum gypseum</name>
    <dbReference type="NCBI Taxonomy" id="535722"/>
    <lineage>
        <taxon>Eukaryota</taxon>
        <taxon>Fungi</taxon>
        <taxon>Dikarya</taxon>
        <taxon>Ascomycota</taxon>
        <taxon>Pezizomycotina</taxon>
        <taxon>Eurotiomycetes</taxon>
        <taxon>Eurotiomycetidae</taxon>
        <taxon>Onygenales</taxon>
        <taxon>Arthrodermataceae</taxon>
        <taxon>Nannizzia</taxon>
    </lineage>
</organism>
<sequence>MYTDVYLDDPLDLWNHQEILDTSGLFSVFRAVMHYDPDPSPSEMWQDPLAKILLYQAVGTPCRLVVQHRHKTEVYVSIS</sequence>
<dbReference type="EMBL" id="DS989823">
    <property type="protein sequence ID" value="EFQ99224.1"/>
    <property type="molecule type" value="Genomic_DNA"/>
</dbReference>
<dbReference type="InParanoid" id="E4UQJ5"/>
<dbReference type="RefSeq" id="XP_003174707.1">
    <property type="nucleotide sequence ID" value="XM_003174659.1"/>
</dbReference>
<proteinExistence type="predicted"/>
<dbReference type="AlphaFoldDB" id="E4UQJ5"/>
<dbReference type="HOGENOM" id="CLU_2605565_0_0_1"/>
<reference evidence="2" key="1">
    <citation type="journal article" date="2012" name="MBio">
        <title>Comparative genome analysis of Trichophyton rubrum and related dermatophytes reveals candidate genes involved in infection.</title>
        <authorList>
            <person name="Martinez D.A."/>
            <person name="Oliver B.G."/>
            <person name="Graeser Y."/>
            <person name="Goldberg J.M."/>
            <person name="Li W."/>
            <person name="Martinez-Rossi N.M."/>
            <person name="Monod M."/>
            <person name="Shelest E."/>
            <person name="Barton R.C."/>
            <person name="Birch E."/>
            <person name="Brakhage A.A."/>
            <person name="Chen Z."/>
            <person name="Gurr S.J."/>
            <person name="Heiman D."/>
            <person name="Heitman J."/>
            <person name="Kosti I."/>
            <person name="Rossi A."/>
            <person name="Saif S."/>
            <person name="Samalova M."/>
            <person name="Saunders C.W."/>
            <person name="Shea T."/>
            <person name="Summerbell R.C."/>
            <person name="Xu J."/>
            <person name="Young S."/>
            <person name="Zeng Q."/>
            <person name="Birren B.W."/>
            <person name="Cuomo C.A."/>
            <person name="White T.C."/>
        </authorList>
    </citation>
    <scope>NUCLEOTIDE SEQUENCE [LARGE SCALE GENOMIC DNA]</scope>
    <source>
        <strain evidence="2">ATCC MYA-4604 / CBS 118893</strain>
    </source>
</reference>
<dbReference type="GeneID" id="10030007"/>
<keyword evidence="2" id="KW-1185">Reference proteome</keyword>
<name>E4UQJ5_ARTGP</name>